<evidence type="ECO:0000313" key="5">
    <source>
        <dbReference type="EMBL" id="PIR01987.1"/>
    </source>
</evidence>
<dbReference type="InterPro" id="IPR007831">
    <property type="entry name" value="T2SS_GspE_N"/>
</dbReference>
<sequence>MSLIQKLVEKGKIDQKTANSLKEKLGTSNETEENFLLDQKIIGQDYLFSLKSEILNVPLRKDAETLEIPNEILALIPEESARYYKIIPLSLKENILEIGMVDPEDIKAREVLLFVARQHRISYKISLITLDAFEILSKQYRNLREEVGAALEALETELGKGEGVELAVSEKPSIERLAEEAPIIKMVAVILRHAVEGKASDIHIEPTTKKLRVRFRMDGILYSSLFLPLAVHPSIVARVKILSNLRIDETRIPQDGRFTAKIGEKEVDFRVSTFPIKLGEKVAIRVLDPTEGLKSYKELGLTGRNMDILKEAAKNPYGMILATGPTGSGKTTTLYALLQILNKEEVNIVTLEDPIEYFMGGVNQSQIRPEIGYDFPQGLRHIVRQDPDIIMVGEIRDEESAALAIHSALTGHVVLSTLHTNNAVGVIPRLIDMQIKPFLIPPALNIAIAQRLARVLCPYCKEKVKPKKAMKEIILKELESLPGEVTKKLKIPDPFYLYEAKGCKKCNFKGVKGRIGIFETLKMTDQLAEIILKEPSELKITQEAERQGMATMRQDAILKALEGLISMEEVMRVSEE</sequence>
<gene>
    <name evidence="5" type="ORF">COV62_02615</name>
</gene>
<dbReference type="EMBL" id="PCWK01000059">
    <property type="protein sequence ID" value="PIR01987.1"/>
    <property type="molecule type" value="Genomic_DNA"/>
</dbReference>
<keyword evidence="3" id="KW-0067">ATP-binding</keyword>
<protein>
    <recommendedName>
        <fullName evidence="4">Bacterial type II secretion system protein E domain-containing protein</fullName>
    </recommendedName>
</protein>
<evidence type="ECO:0000256" key="1">
    <source>
        <dbReference type="ARBA" id="ARBA00006611"/>
    </source>
</evidence>
<evidence type="ECO:0000256" key="2">
    <source>
        <dbReference type="ARBA" id="ARBA00022741"/>
    </source>
</evidence>
<dbReference type="Pfam" id="PF05157">
    <property type="entry name" value="MshEN"/>
    <property type="match status" value="1"/>
</dbReference>
<dbReference type="GO" id="GO:0005886">
    <property type="term" value="C:plasma membrane"/>
    <property type="evidence" value="ECO:0007669"/>
    <property type="project" value="TreeGrafter"/>
</dbReference>
<dbReference type="InterPro" id="IPR003593">
    <property type="entry name" value="AAA+_ATPase"/>
</dbReference>
<dbReference type="PANTHER" id="PTHR30258:SF1">
    <property type="entry name" value="PROTEIN TRANSPORT PROTEIN HOFB HOMOLOG"/>
    <property type="match status" value="1"/>
</dbReference>
<dbReference type="SUPFAM" id="SSF160246">
    <property type="entry name" value="EspE N-terminal domain-like"/>
    <property type="match status" value="1"/>
</dbReference>
<name>A0A2H0MZ99_9BACT</name>
<feature type="domain" description="Bacterial type II secretion system protein E" evidence="4">
    <location>
        <begin position="383"/>
        <end position="397"/>
    </location>
</feature>
<dbReference type="Gene3D" id="3.30.300.160">
    <property type="entry name" value="Type II secretion system, protein E, N-terminal domain"/>
    <property type="match status" value="1"/>
</dbReference>
<dbReference type="PANTHER" id="PTHR30258">
    <property type="entry name" value="TYPE II SECRETION SYSTEM PROTEIN GSPE-RELATED"/>
    <property type="match status" value="1"/>
</dbReference>
<dbReference type="SMART" id="SM00382">
    <property type="entry name" value="AAA"/>
    <property type="match status" value="1"/>
</dbReference>
<dbReference type="CDD" id="cd01129">
    <property type="entry name" value="PulE-GspE-like"/>
    <property type="match status" value="1"/>
</dbReference>
<dbReference type="Pfam" id="PF00437">
    <property type="entry name" value="T2SSE"/>
    <property type="match status" value="1"/>
</dbReference>
<dbReference type="SUPFAM" id="SSF52540">
    <property type="entry name" value="P-loop containing nucleoside triphosphate hydrolases"/>
    <property type="match status" value="1"/>
</dbReference>
<organism evidence="5 6">
    <name type="scientific">Candidatus Nealsonbacteria bacterium CG11_big_fil_rev_8_21_14_0_20_35_11</name>
    <dbReference type="NCBI Taxonomy" id="1974713"/>
    <lineage>
        <taxon>Bacteria</taxon>
        <taxon>Candidatus Nealsoniibacteriota</taxon>
    </lineage>
</organism>
<accession>A0A2H0MZ99</accession>
<reference evidence="5 6" key="1">
    <citation type="submission" date="2017-09" db="EMBL/GenBank/DDBJ databases">
        <title>Depth-based differentiation of microbial function through sediment-hosted aquifers and enrichment of novel symbionts in the deep terrestrial subsurface.</title>
        <authorList>
            <person name="Probst A.J."/>
            <person name="Ladd B."/>
            <person name="Jarett J.K."/>
            <person name="Geller-Mcgrath D.E."/>
            <person name="Sieber C.M."/>
            <person name="Emerson J.B."/>
            <person name="Anantharaman K."/>
            <person name="Thomas B.C."/>
            <person name="Malmstrom R."/>
            <person name="Stieglmeier M."/>
            <person name="Klingl A."/>
            <person name="Woyke T."/>
            <person name="Ryan C.M."/>
            <person name="Banfield J.F."/>
        </authorList>
    </citation>
    <scope>NUCLEOTIDE SEQUENCE [LARGE SCALE GENOMIC DNA]</scope>
    <source>
        <strain evidence="5">CG11_big_fil_rev_8_21_14_0_20_35_11</strain>
    </source>
</reference>
<evidence type="ECO:0000259" key="4">
    <source>
        <dbReference type="PROSITE" id="PS00662"/>
    </source>
</evidence>
<proteinExistence type="inferred from homology"/>
<comment type="similarity">
    <text evidence="1">Belongs to the GSP E family.</text>
</comment>
<dbReference type="GO" id="GO:0005524">
    <property type="term" value="F:ATP binding"/>
    <property type="evidence" value="ECO:0007669"/>
    <property type="project" value="UniProtKB-KW"/>
</dbReference>
<keyword evidence="2" id="KW-0547">Nucleotide-binding</keyword>
<dbReference type="Gene3D" id="3.40.50.300">
    <property type="entry name" value="P-loop containing nucleotide triphosphate hydrolases"/>
    <property type="match status" value="1"/>
</dbReference>
<dbReference type="PROSITE" id="PS00662">
    <property type="entry name" value="T2SP_E"/>
    <property type="match status" value="1"/>
</dbReference>
<evidence type="ECO:0000256" key="3">
    <source>
        <dbReference type="ARBA" id="ARBA00022840"/>
    </source>
</evidence>
<dbReference type="Gene3D" id="3.30.450.90">
    <property type="match status" value="1"/>
</dbReference>
<dbReference type="Proteomes" id="UP000231139">
    <property type="component" value="Unassembled WGS sequence"/>
</dbReference>
<dbReference type="InterPro" id="IPR027417">
    <property type="entry name" value="P-loop_NTPase"/>
</dbReference>
<dbReference type="AlphaFoldDB" id="A0A2H0MZ99"/>
<dbReference type="GO" id="GO:0016887">
    <property type="term" value="F:ATP hydrolysis activity"/>
    <property type="evidence" value="ECO:0007669"/>
    <property type="project" value="TreeGrafter"/>
</dbReference>
<dbReference type="InterPro" id="IPR001482">
    <property type="entry name" value="T2SS/T4SS_dom"/>
</dbReference>
<comment type="caution">
    <text evidence="5">The sequence shown here is derived from an EMBL/GenBank/DDBJ whole genome shotgun (WGS) entry which is preliminary data.</text>
</comment>
<evidence type="ECO:0000313" key="6">
    <source>
        <dbReference type="Proteomes" id="UP000231139"/>
    </source>
</evidence>
<dbReference type="InterPro" id="IPR037257">
    <property type="entry name" value="T2SS_E_N_sf"/>
</dbReference>